<feature type="domain" description="ABC transporter" evidence="12">
    <location>
        <begin position="73"/>
        <end position="310"/>
    </location>
</feature>
<sequence>MDTNADRPDGFSARLNQRLIDKALGQTQKTIVCSEGGIMDQTTSHALETPYVQAIEHESAGRQVIASGSPPLLSVTGLTVALADRPETRLLDAVQFELRKGEFFALVGESGSGKSVLCSTLMGVASSELRCLGDIHIDGRPLADVDRRQRAMIYQQPSLYLNPVRTIGFQLRETVQMVGLSMRDASQRAADLLCDVGIDDPRETMRKYPHEMSGGMNQRVMIAMALAMKPKLLIADEPTSALDVTTQKQILDLLERLRSDMAILFVTHDLGVAVQRSDRIGVLYAGQLVELGRANLVARTPLHPYTRALFSSVPPLSEHPRRLHSSSGSLPEPGQRQAGCSFASRCSGTLDICRRTRPALQGIPQQVVACHNLEA</sequence>
<dbReference type="SUPFAM" id="SSF52540">
    <property type="entry name" value="P-loop containing nucleoside triphosphate hydrolases"/>
    <property type="match status" value="1"/>
</dbReference>
<accession>A0A9X9YNX1</accession>
<dbReference type="Pfam" id="PF00005">
    <property type="entry name" value="ABC_tran"/>
    <property type="match status" value="1"/>
</dbReference>
<dbReference type="InterPro" id="IPR013563">
    <property type="entry name" value="Oligopep_ABC_C"/>
</dbReference>
<dbReference type="GO" id="GO:0005524">
    <property type="term" value="F:ATP binding"/>
    <property type="evidence" value="ECO:0007669"/>
    <property type="project" value="UniProtKB-KW"/>
</dbReference>
<evidence type="ECO:0000256" key="6">
    <source>
        <dbReference type="ARBA" id="ARBA00022741"/>
    </source>
</evidence>
<evidence type="ECO:0000313" key="14">
    <source>
        <dbReference type="Proteomes" id="UP000564836"/>
    </source>
</evidence>
<gene>
    <name evidence="13" type="ORF">G6321_00044425</name>
</gene>
<evidence type="ECO:0000256" key="4">
    <source>
        <dbReference type="ARBA" id="ARBA00022475"/>
    </source>
</evidence>
<evidence type="ECO:0000256" key="11">
    <source>
        <dbReference type="SAM" id="MobiDB-lite"/>
    </source>
</evidence>
<dbReference type="PROSITE" id="PS50893">
    <property type="entry name" value="ABC_TRANSPORTER_2"/>
    <property type="match status" value="1"/>
</dbReference>
<evidence type="ECO:0000256" key="9">
    <source>
        <dbReference type="ARBA" id="ARBA00023136"/>
    </source>
</evidence>
<reference evidence="13 14" key="1">
    <citation type="journal article" date="2017" name="Syst. Appl. Microbiol.">
        <title>Soybeans inoculated with root zone soils of Canadian native legumes harbour diverse and novel Bradyrhizobium spp. that possess agricultural potential.</title>
        <authorList>
            <person name="Bromfield E.S.P."/>
            <person name="Cloutier S."/>
            <person name="Tambong J.T."/>
            <person name="Tran Thi T.V."/>
        </authorList>
    </citation>
    <scope>NUCLEOTIDE SEQUENCE [LARGE SCALE GENOMIC DNA]</scope>
    <source>
        <strain evidence="13 14">323S2</strain>
    </source>
</reference>
<dbReference type="AlphaFoldDB" id="A0A9X9YNX1"/>
<keyword evidence="5" id="KW-0997">Cell inner membrane</keyword>
<dbReference type="NCBIfam" id="TIGR01727">
    <property type="entry name" value="oligo_HPY"/>
    <property type="match status" value="1"/>
</dbReference>
<feature type="region of interest" description="Disordered" evidence="11">
    <location>
        <begin position="315"/>
        <end position="336"/>
    </location>
</feature>
<comment type="similarity">
    <text evidence="2">Belongs to the ABC transporter superfamily.</text>
</comment>
<dbReference type="SMART" id="SM00382">
    <property type="entry name" value="AAA"/>
    <property type="match status" value="1"/>
</dbReference>
<dbReference type="PANTHER" id="PTHR43297">
    <property type="entry name" value="OLIGOPEPTIDE TRANSPORT ATP-BINDING PROTEIN APPD"/>
    <property type="match status" value="1"/>
</dbReference>
<keyword evidence="6" id="KW-0547">Nucleotide-binding</keyword>
<dbReference type="Proteomes" id="UP000564836">
    <property type="component" value="Chromosome"/>
</dbReference>
<dbReference type="GO" id="GO:0015833">
    <property type="term" value="P:peptide transport"/>
    <property type="evidence" value="ECO:0007669"/>
    <property type="project" value="InterPro"/>
</dbReference>
<dbReference type="RefSeq" id="WP_224516847.1">
    <property type="nucleotide sequence ID" value="NZ_CP088280.1"/>
</dbReference>
<evidence type="ECO:0000313" key="13">
    <source>
        <dbReference type="EMBL" id="UGX92626.1"/>
    </source>
</evidence>
<keyword evidence="7 13" id="KW-0067">ATP-binding</keyword>
<evidence type="ECO:0000256" key="10">
    <source>
        <dbReference type="ARBA" id="ARBA00024722"/>
    </source>
</evidence>
<evidence type="ECO:0000256" key="2">
    <source>
        <dbReference type="ARBA" id="ARBA00005417"/>
    </source>
</evidence>
<dbReference type="InterPro" id="IPR050388">
    <property type="entry name" value="ABC_Ni/Peptide_Import"/>
</dbReference>
<keyword evidence="9" id="KW-0472">Membrane</keyword>
<protein>
    <submittedName>
        <fullName evidence="13">ABC transporter ATP-binding protein</fullName>
    </submittedName>
</protein>
<dbReference type="Pfam" id="PF08352">
    <property type="entry name" value="oligo_HPY"/>
    <property type="match status" value="1"/>
</dbReference>
<dbReference type="InterPro" id="IPR003593">
    <property type="entry name" value="AAA+_ATPase"/>
</dbReference>
<reference evidence="13 14" key="2">
    <citation type="journal article" date="2022" name="Int. J. Syst. Evol. Microbiol.">
        <title>Strains of Bradyrhizobium barranii sp. nov. associated with legumes native to Canada are symbionts of soybeans and belong to different subspecies (subsp. barranii subsp. nov. and subsp. apii subsp. nov.) and symbiovars (sv. glycinearum and sv. septentrionale).</title>
        <authorList>
            <person name="Bromfield E.S.P."/>
            <person name="Cloutier S."/>
            <person name="Wasai-Hara S."/>
            <person name="Minamisawa K."/>
        </authorList>
    </citation>
    <scope>NUCLEOTIDE SEQUENCE [LARGE SCALE GENOMIC DNA]</scope>
    <source>
        <strain evidence="13 14">323S2</strain>
    </source>
</reference>
<dbReference type="InterPro" id="IPR003439">
    <property type="entry name" value="ABC_transporter-like_ATP-bd"/>
</dbReference>
<evidence type="ECO:0000256" key="1">
    <source>
        <dbReference type="ARBA" id="ARBA00004417"/>
    </source>
</evidence>
<evidence type="ECO:0000256" key="3">
    <source>
        <dbReference type="ARBA" id="ARBA00022448"/>
    </source>
</evidence>
<dbReference type="InterPro" id="IPR027417">
    <property type="entry name" value="P-loop_NTPase"/>
</dbReference>
<organism evidence="13 14">
    <name type="scientific">Bradyrhizobium barranii subsp. barranii</name>
    <dbReference type="NCBI Taxonomy" id="2823807"/>
    <lineage>
        <taxon>Bacteria</taxon>
        <taxon>Pseudomonadati</taxon>
        <taxon>Pseudomonadota</taxon>
        <taxon>Alphaproteobacteria</taxon>
        <taxon>Hyphomicrobiales</taxon>
        <taxon>Nitrobacteraceae</taxon>
        <taxon>Bradyrhizobium</taxon>
        <taxon>Bradyrhizobium barranii</taxon>
    </lineage>
</organism>
<dbReference type="Gene3D" id="3.40.50.300">
    <property type="entry name" value="P-loop containing nucleotide triphosphate hydrolases"/>
    <property type="match status" value="1"/>
</dbReference>
<dbReference type="EMBL" id="CP088280">
    <property type="protein sequence ID" value="UGX92626.1"/>
    <property type="molecule type" value="Genomic_DNA"/>
</dbReference>
<dbReference type="CDD" id="cd03257">
    <property type="entry name" value="ABC_NikE_OppD_transporters"/>
    <property type="match status" value="1"/>
</dbReference>
<evidence type="ECO:0000256" key="8">
    <source>
        <dbReference type="ARBA" id="ARBA00022967"/>
    </source>
</evidence>
<name>A0A9X9YNX1_9BRAD</name>
<keyword evidence="4" id="KW-1003">Cell membrane</keyword>
<dbReference type="PANTHER" id="PTHR43297:SF14">
    <property type="entry name" value="ATPASE AAA-TYPE CORE DOMAIN-CONTAINING PROTEIN"/>
    <property type="match status" value="1"/>
</dbReference>
<evidence type="ECO:0000256" key="5">
    <source>
        <dbReference type="ARBA" id="ARBA00022519"/>
    </source>
</evidence>
<dbReference type="GO" id="GO:0016887">
    <property type="term" value="F:ATP hydrolysis activity"/>
    <property type="evidence" value="ECO:0007669"/>
    <property type="project" value="InterPro"/>
</dbReference>
<keyword evidence="3" id="KW-0813">Transport</keyword>
<comment type="subcellular location">
    <subcellularLocation>
        <location evidence="1">Cell inner membrane</location>
        <topology evidence="1">Peripheral membrane protein</topology>
    </subcellularLocation>
</comment>
<comment type="function">
    <text evidence="10">Involved in beta-(1--&gt;2)glucan export. Transmembrane domains (TMD) form a pore in the inner membrane and the ATP-binding domain (NBD) is responsible for energy generation.</text>
</comment>
<proteinExistence type="inferred from homology"/>
<evidence type="ECO:0000256" key="7">
    <source>
        <dbReference type="ARBA" id="ARBA00022840"/>
    </source>
</evidence>
<keyword evidence="8" id="KW-1278">Translocase</keyword>
<evidence type="ECO:0000259" key="12">
    <source>
        <dbReference type="PROSITE" id="PS50893"/>
    </source>
</evidence>
<dbReference type="GO" id="GO:0005886">
    <property type="term" value="C:plasma membrane"/>
    <property type="evidence" value="ECO:0007669"/>
    <property type="project" value="UniProtKB-SubCell"/>
</dbReference>